<dbReference type="Proteomes" id="UP000273143">
    <property type="component" value="Chromosome"/>
</dbReference>
<dbReference type="KEGG" id="emo:DM558_10110"/>
<keyword evidence="1 4" id="KW-0378">Hydrolase</keyword>
<evidence type="ECO:0000256" key="2">
    <source>
        <dbReference type="ARBA" id="ARBA00034122"/>
    </source>
</evidence>
<dbReference type="EMBL" id="CP029822">
    <property type="protein sequence ID" value="AZS51101.1"/>
    <property type="molecule type" value="Genomic_DNA"/>
</dbReference>
<dbReference type="GO" id="GO:0050126">
    <property type="term" value="F:N-carbamoylputrescine amidase activity"/>
    <property type="evidence" value="ECO:0007669"/>
    <property type="project" value="UniProtKB-EC"/>
</dbReference>
<sequence>MSRKVTVGTTQMHCSWDINDNIARAEKLVREAHSKGANIVLLQELFMTPYFCIDQDMRHLEIAQSIDNSPLIKHFQALAKELNVVLPLSFFEKSNHAYFNSLVVIDADGSVLDVYRKTQIPNDFGYQEKQYFTPGDTGYRVWDTKFCRIGAGICWDQWFPETQRSLALMGAELIFHPTAIGSEPGEGVEAYDSQPHWTRVQQGAAGANMTPVIAANRIGTETSKFNKDLKITFYGSSFIADHTGALVVQADKVTEGVHVHTFDLDEIAKQRDWWGIFRDRRPEMYNILTTSDGKHAFSVTRGK</sequence>
<dbReference type="PANTHER" id="PTHR43674">
    <property type="entry name" value="NITRILASE C965.09-RELATED"/>
    <property type="match status" value="1"/>
</dbReference>
<protein>
    <submittedName>
        <fullName evidence="4">N-carbamoylputrescine amidase</fullName>
        <ecNumber evidence="4">3.5.1.53</ecNumber>
    </submittedName>
</protein>
<evidence type="ECO:0000313" key="5">
    <source>
        <dbReference type="Proteomes" id="UP000273143"/>
    </source>
</evidence>
<dbReference type="PROSITE" id="PS50263">
    <property type="entry name" value="CN_HYDROLASE"/>
    <property type="match status" value="1"/>
</dbReference>
<evidence type="ECO:0000313" key="4">
    <source>
        <dbReference type="EMBL" id="AZS51101.1"/>
    </source>
</evidence>
<dbReference type="NCBIfam" id="TIGR03381">
    <property type="entry name" value="agmatine_aguB"/>
    <property type="match status" value="1"/>
</dbReference>
<dbReference type="Pfam" id="PF00795">
    <property type="entry name" value="CN_hydrolase"/>
    <property type="match status" value="1"/>
</dbReference>
<dbReference type="RefSeq" id="WP_127163899.1">
    <property type="nucleotide sequence ID" value="NZ_CP029822.1"/>
</dbReference>
<gene>
    <name evidence="4" type="primary">aguB</name>
    <name evidence="4" type="ORF">DM558_10110</name>
</gene>
<dbReference type="CDD" id="cd07573">
    <property type="entry name" value="CPA"/>
    <property type="match status" value="1"/>
</dbReference>
<dbReference type="EC" id="3.5.1.53" evidence="4"/>
<reference evidence="5" key="1">
    <citation type="submission" date="2018-06" db="EMBL/GenBank/DDBJ databases">
        <title>Complete genome of Pseudomonas insecticola strain QZS01.</title>
        <authorList>
            <person name="Wang J."/>
            <person name="Su Q."/>
        </authorList>
    </citation>
    <scope>NUCLEOTIDE SEQUENCE [LARGE SCALE GENOMIC DNA]</scope>
    <source>
        <strain evidence="5">QZS01</strain>
    </source>
</reference>
<dbReference type="InterPro" id="IPR017755">
    <property type="entry name" value="N-carbamoylputrescine_amidase"/>
</dbReference>
<dbReference type="PANTHER" id="PTHR43674:SF2">
    <property type="entry name" value="BETA-UREIDOPROPIONASE"/>
    <property type="match status" value="1"/>
</dbReference>
<dbReference type="InterPro" id="IPR003010">
    <property type="entry name" value="C-N_Hydrolase"/>
</dbReference>
<dbReference type="InterPro" id="IPR036526">
    <property type="entry name" value="C-N_Hydrolase_sf"/>
</dbReference>
<evidence type="ECO:0000256" key="1">
    <source>
        <dbReference type="ARBA" id="ARBA00022801"/>
    </source>
</evidence>
<dbReference type="SUPFAM" id="SSF56317">
    <property type="entry name" value="Carbon-nitrogen hydrolase"/>
    <property type="match status" value="1"/>
</dbReference>
<dbReference type="Gene3D" id="3.60.110.10">
    <property type="entry name" value="Carbon-nitrogen hydrolase"/>
    <property type="match status" value="1"/>
</dbReference>
<evidence type="ECO:0000259" key="3">
    <source>
        <dbReference type="PROSITE" id="PS50263"/>
    </source>
</evidence>
<feature type="domain" description="CN hydrolase" evidence="3">
    <location>
        <begin position="5"/>
        <end position="264"/>
    </location>
</feature>
<dbReference type="InterPro" id="IPR050345">
    <property type="entry name" value="Aliph_Amidase/BUP"/>
</dbReference>
<name>A0A3Q9JJP7_9GAMM</name>
<keyword evidence="5" id="KW-1185">Reference proteome</keyword>
<organism evidence="4 5">
    <name type="scientific">Entomomonas moraniae</name>
    <dbReference type="NCBI Taxonomy" id="2213226"/>
    <lineage>
        <taxon>Bacteria</taxon>
        <taxon>Pseudomonadati</taxon>
        <taxon>Pseudomonadota</taxon>
        <taxon>Gammaproteobacteria</taxon>
        <taxon>Pseudomonadales</taxon>
        <taxon>Pseudomonadaceae</taxon>
        <taxon>Entomomonas</taxon>
    </lineage>
</organism>
<accession>A0A3Q9JJP7</accession>
<dbReference type="GO" id="GO:0033388">
    <property type="term" value="P:putrescine biosynthetic process from arginine"/>
    <property type="evidence" value="ECO:0007669"/>
    <property type="project" value="TreeGrafter"/>
</dbReference>
<dbReference type="AlphaFoldDB" id="A0A3Q9JJP7"/>
<proteinExistence type="inferred from homology"/>
<comment type="similarity">
    <text evidence="2">Belongs to the carbon-nitrogen hydrolase superfamily.</text>
</comment>